<dbReference type="InterPro" id="IPR011011">
    <property type="entry name" value="Znf_FYVE_PHD"/>
</dbReference>
<dbReference type="SMART" id="SM00249">
    <property type="entry name" value="PHD"/>
    <property type="match status" value="3"/>
</dbReference>
<keyword evidence="11" id="KW-1185">Reference proteome</keyword>
<feature type="region of interest" description="Disordered" evidence="7">
    <location>
        <begin position="592"/>
        <end position="611"/>
    </location>
</feature>
<evidence type="ECO:0000313" key="10">
    <source>
        <dbReference type="EMBL" id="KAK4780102.1"/>
    </source>
</evidence>
<evidence type="ECO:0000256" key="7">
    <source>
        <dbReference type="SAM" id="MobiDB-lite"/>
    </source>
</evidence>
<dbReference type="InterPro" id="IPR047365">
    <property type="entry name" value="Tudor_AtPTM-like"/>
</dbReference>
<dbReference type="PROSITE" id="PS50827">
    <property type="entry name" value="DDT"/>
    <property type="match status" value="1"/>
</dbReference>
<reference evidence="10 11" key="1">
    <citation type="journal article" date="2023" name="Hortic Res">
        <title>Pangenome of water caltrop reveals structural variations and asymmetric subgenome divergence after allopolyploidization.</title>
        <authorList>
            <person name="Zhang X."/>
            <person name="Chen Y."/>
            <person name="Wang L."/>
            <person name="Yuan Y."/>
            <person name="Fang M."/>
            <person name="Shi L."/>
            <person name="Lu R."/>
            <person name="Comes H.P."/>
            <person name="Ma Y."/>
            <person name="Chen Y."/>
            <person name="Huang G."/>
            <person name="Zhou Y."/>
            <person name="Zheng Z."/>
            <person name="Qiu Y."/>
        </authorList>
    </citation>
    <scope>NUCLEOTIDE SEQUENCE [LARGE SCALE GENOMIC DNA]</scope>
    <source>
        <tissue evidence="10">Roots</tissue>
    </source>
</reference>
<evidence type="ECO:0000256" key="1">
    <source>
        <dbReference type="ARBA" id="ARBA00004123"/>
    </source>
</evidence>
<keyword evidence="3 6" id="KW-0863">Zinc-finger</keyword>
<feature type="compositionally biased region" description="Acidic residues" evidence="7">
    <location>
        <begin position="599"/>
        <end position="611"/>
    </location>
</feature>
<dbReference type="InterPro" id="IPR019787">
    <property type="entry name" value="Znf_PHD-finger"/>
</dbReference>
<dbReference type="Gene3D" id="3.30.40.10">
    <property type="entry name" value="Zinc/RING finger domain, C3HC4 (zinc finger)"/>
    <property type="match status" value="2"/>
</dbReference>
<evidence type="ECO:0000256" key="3">
    <source>
        <dbReference type="ARBA" id="ARBA00022771"/>
    </source>
</evidence>
<keyword evidence="5" id="KW-0539">Nucleus</keyword>
<evidence type="ECO:0000259" key="9">
    <source>
        <dbReference type="PROSITE" id="PS50827"/>
    </source>
</evidence>
<keyword evidence="2" id="KW-0479">Metal-binding</keyword>
<dbReference type="PANTHER" id="PTHR46508:SF5">
    <property type="entry name" value="PHD-FINGER AND DNA BINDING DOMAIN-CONTAINING PROTEIN"/>
    <property type="match status" value="1"/>
</dbReference>
<accession>A0AAN7L5Q3</accession>
<dbReference type="InterPro" id="IPR019786">
    <property type="entry name" value="Zinc_finger_PHD-type_CS"/>
</dbReference>
<dbReference type="InterPro" id="IPR001965">
    <property type="entry name" value="Znf_PHD"/>
</dbReference>
<organism evidence="10 11">
    <name type="scientific">Trapa incisa</name>
    <dbReference type="NCBI Taxonomy" id="236973"/>
    <lineage>
        <taxon>Eukaryota</taxon>
        <taxon>Viridiplantae</taxon>
        <taxon>Streptophyta</taxon>
        <taxon>Embryophyta</taxon>
        <taxon>Tracheophyta</taxon>
        <taxon>Spermatophyta</taxon>
        <taxon>Magnoliopsida</taxon>
        <taxon>eudicotyledons</taxon>
        <taxon>Gunneridae</taxon>
        <taxon>Pentapetalae</taxon>
        <taxon>rosids</taxon>
        <taxon>malvids</taxon>
        <taxon>Myrtales</taxon>
        <taxon>Lythraceae</taxon>
        <taxon>Trapa</taxon>
    </lineage>
</organism>
<dbReference type="InterPro" id="IPR018501">
    <property type="entry name" value="DDT_dom"/>
</dbReference>
<dbReference type="PANTHER" id="PTHR46508">
    <property type="entry name" value="PHD FINGER FAMILY PROTEIN"/>
    <property type="match status" value="1"/>
</dbReference>
<feature type="region of interest" description="Disordered" evidence="7">
    <location>
        <begin position="1642"/>
        <end position="1665"/>
    </location>
</feature>
<dbReference type="PROSITE" id="PS01359">
    <property type="entry name" value="ZF_PHD_1"/>
    <property type="match status" value="1"/>
</dbReference>
<dbReference type="Proteomes" id="UP001345219">
    <property type="component" value="Chromosome 13"/>
</dbReference>
<evidence type="ECO:0000256" key="5">
    <source>
        <dbReference type="ARBA" id="ARBA00023242"/>
    </source>
</evidence>
<gene>
    <name evidence="10" type="ORF">SAY87_016208</name>
</gene>
<feature type="region of interest" description="Disordered" evidence="7">
    <location>
        <begin position="1072"/>
        <end position="1103"/>
    </location>
</feature>
<evidence type="ECO:0000256" key="4">
    <source>
        <dbReference type="ARBA" id="ARBA00022833"/>
    </source>
</evidence>
<feature type="compositionally biased region" description="Polar residues" evidence="7">
    <location>
        <begin position="822"/>
        <end position="839"/>
    </location>
</feature>
<comment type="subcellular location">
    <subcellularLocation>
        <location evidence="1">Nucleus</location>
    </subcellularLocation>
</comment>
<dbReference type="GO" id="GO:0008270">
    <property type="term" value="F:zinc ion binding"/>
    <property type="evidence" value="ECO:0007669"/>
    <property type="project" value="UniProtKB-KW"/>
</dbReference>
<feature type="region of interest" description="Disordered" evidence="7">
    <location>
        <begin position="1484"/>
        <end position="1504"/>
    </location>
</feature>
<comment type="caution">
    <text evidence="10">The sequence shown here is derived from an EMBL/GenBank/DDBJ whole genome shotgun (WGS) entry which is preliminary data.</text>
</comment>
<evidence type="ECO:0000259" key="8">
    <source>
        <dbReference type="PROSITE" id="PS50016"/>
    </source>
</evidence>
<feature type="region of interest" description="Disordered" evidence="7">
    <location>
        <begin position="822"/>
        <end position="848"/>
    </location>
</feature>
<evidence type="ECO:0000256" key="2">
    <source>
        <dbReference type="ARBA" id="ARBA00022723"/>
    </source>
</evidence>
<dbReference type="InterPro" id="IPR056618">
    <property type="entry name" value="Chromo_PTM"/>
</dbReference>
<feature type="compositionally biased region" description="Basic residues" evidence="7">
    <location>
        <begin position="1484"/>
        <end position="1496"/>
    </location>
</feature>
<feature type="compositionally biased region" description="Low complexity" evidence="7">
    <location>
        <begin position="1642"/>
        <end position="1654"/>
    </location>
</feature>
<proteinExistence type="predicted"/>
<evidence type="ECO:0000313" key="11">
    <source>
        <dbReference type="Proteomes" id="UP001345219"/>
    </source>
</evidence>
<dbReference type="GO" id="GO:0005634">
    <property type="term" value="C:nucleus"/>
    <property type="evidence" value="ECO:0007669"/>
    <property type="project" value="UniProtKB-SubCell"/>
</dbReference>
<dbReference type="PROSITE" id="PS50016">
    <property type="entry name" value="ZF_PHD_2"/>
    <property type="match status" value="1"/>
</dbReference>
<keyword evidence="4" id="KW-0862">Zinc</keyword>
<dbReference type="Pfam" id="PF21743">
    <property type="entry name" value="PTM_DIR17_Tudor"/>
    <property type="match status" value="1"/>
</dbReference>
<protein>
    <submittedName>
        <fullName evidence="10">Uncharacterized protein</fullName>
    </submittedName>
</protein>
<feature type="compositionally biased region" description="Basic residues" evidence="7">
    <location>
        <begin position="1655"/>
        <end position="1665"/>
    </location>
</feature>
<evidence type="ECO:0000256" key="6">
    <source>
        <dbReference type="PROSITE-ProRule" id="PRU00146"/>
    </source>
</evidence>
<dbReference type="Pfam" id="PF24294">
    <property type="entry name" value="Chromo_PTM"/>
    <property type="match status" value="1"/>
</dbReference>
<feature type="domain" description="PHD-type" evidence="8">
    <location>
        <begin position="611"/>
        <end position="658"/>
    </location>
</feature>
<feature type="domain" description="DDT" evidence="9">
    <location>
        <begin position="417"/>
        <end position="477"/>
    </location>
</feature>
<dbReference type="CDD" id="cd15532">
    <property type="entry name" value="PHD2_CHD_II"/>
    <property type="match status" value="1"/>
</dbReference>
<dbReference type="EMBL" id="JAXIOK010000001">
    <property type="protein sequence ID" value="KAK4780102.1"/>
    <property type="molecule type" value="Genomic_DNA"/>
</dbReference>
<dbReference type="SUPFAM" id="SSF57903">
    <property type="entry name" value="FYVE/PHD zinc finger"/>
    <property type="match status" value="3"/>
</dbReference>
<dbReference type="InterPro" id="IPR013083">
    <property type="entry name" value="Znf_RING/FYVE/PHD"/>
</dbReference>
<name>A0AAN7L5Q3_9MYRT</name>
<dbReference type="Pfam" id="PF02791">
    <property type="entry name" value="DDT"/>
    <property type="match status" value="1"/>
</dbReference>
<sequence>MEFVGRTVRKELRGLGTLSGTAESYDVFSKFFKVVYEDGSSEEMELPELVSLLPVSSGRGTGGDVARAGSGNGCSDSRIDFHAESVVTFDNLAERGGNVVSQGNFRGSINLNVAAEEAVDVDFGDTVVLRRCRREWLDLNSGFDMNEGFGLMDGCKLSPKGGLNSGKGSGIDLNLDLSSDLDYDSREADASERKEHPFDLNVGFENEMEDAEMSAAEHSRQSSLVPAIDYNNQEIAVNLEVKFMDDYVPGKTLEVNLDVDDLARVRTDSNSADLAFEDPSMVPVEVLSRNIMGNHQIRIPDAISDVIHSSPHKDNACQTADTQNNVNESNLDSTYRRVSGRRRKRKVIDSTPETVLRRSARRRSSKNQDIEIVRSTAVSNRSSSPALSAITEEKLEYVTATTPKLNLPLSSKLDLDGISILDLFSVYSFLRSFNTILFLSPFDLREFVSALRSESPDTLFDCIHVSLLRTLRKHLEHLSSEGSASALHCLRSLNWDLLDWITWPPFLVEYLLLHSSSMKLSVLSSLKLFPSDYCKQPVSVKLNILQHLCDEVIEAEVIRSELNARSLGAESDMDFDQIMSMKTTTKRTVARNPRRDYITEEPSDETSDQNSDECCLCKMDGNLICCDGCPAAYHSRCVGLVSSLLPEGDWYCPECEIERNKSQITQRRPLRGAEVLGLDPHCRLYLSCCDYLLVSDSRETEVPYKVYHKNDLTSVVEVLKSSEQYFDILKAIYQQWGFSSGLVGATSDVDSVKCDAEKERLSEQDLPNTAALRNLVASSDTGETEDEKTLEKSSVIGALSGLSGGKSERGLVGGIETLNANSEGSAETTDISESQTRDGNSAPILHGARPNTRSIAASNDISLALKTRKGGDSEEQLRNSYINYYSFGEAAAPVVEELLENVKLNKDLLLSYEEIISQQMRAISKNLDRFYWPNDKIVRVQKEKCEWCFSCRTSSDEIGCLCNTYMRPTNEGYDINMALLQSTKYKSSHFIGVVGGILSIEGRLRGLLLGPWLNSLYAKKWRKSALEALDIDVVKSLLLKLASNLHNRAISEEWTKYEDSTLVLGSASHVLKSPTSATSKPGPGRKSVRFTGPDSRPSLTGSSGPGMFYWRGGRLSRRLFSWKVIPQSLASKAARQGGCKKIPGILYPENSDSARRSKSLAWQAAVESSTSLSQLALLVREFDSNIRWDDIENTDFLCKMDKELRKSLRPFKKVIIRRKVSDGNVAKYLLDFGKRRVIPEVVLRHGSIAEGGSSERKRYWLNGSLVPLHILKNFEEKRITRISKSSLKDNEAGIPKKQQFAMKMSSTNLLETGVTRKGPRERGFAYLFSRAERAEYNQCGHCKEDVLIREAVCCRFCRGFFHEWHVEKSVGAITFDNTYICHKCQQKKSMKFITEKTGRAVLRKSGAGKGNRKAKLISERAKSQPRNYKNALAKRRLVRLRGIRATISKKQVQSIKSKADASESLLRRSARQAARYVAVQMKTRKGNKKGKQKKYKIGAPKRQERKVSYRKKRMQAFSSYWLNGLHLSKQADDERVTMFIKKNTLCPYSTAARRDKVKCKLCGEGSRTSKSTYIACETCSEWYHGEAFGLDNEKMQQIMGFKCHVCCEKNPPICPCQSHFPGAQNIAIVELPNGHAPDLSLSCKSSAKSEGSSASKKRKTSLSQD</sequence>
<dbReference type="Pfam" id="PF00628">
    <property type="entry name" value="PHD"/>
    <property type="match status" value="1"/>
</dbReference>
<dbReference type="SMART" id="SM00571">
    <property type="entry name" value="DDT"/>
    <property type="match status" value="1"/>
</dbReference>